<feature type="signal peptide" evidence="1">
    <location>
        <begin position="1"/>
        <end position="31"/>
    </location>
</feature>
<reference evidence="3" key="2">
    <citation type="submission" date="2019-01" db="EMBL/GenBank/DDBJ databases">
        <authorList>
            <consortium name="NCBI Pathogen Detection Project"/>
        </authorList>
    </citation>
    <scope>NUCLEOTIDE SEQUENCE</scope>
    <source>
        <strain evidence="3">BCW_3452</strain>
    </source>
</reference>
<dbReference type="InterPro" id="IPR006915">
    <property type="entry name" value="DUF637_hemagglutn_put"/>
</dbReference>
<keyword evidence="1" id="KW-0732">Signal</keyword>
<dbReference type="RefSeq" id="WP_154185720.1">
    <property type="nucleotide sequence ID" value="NZ_CP035783.1"/>
</dbReference>
<sequence length="1352" mass="146459">MNKHIKLNHLTSAILLATVTAQSVVPSFAYAKNVAELSDIEEALQTSMRYQLIESAKSSYYKSIHTAALPDIFDGFDYFYTEVKTRSPQRAASATWHSGSNQSEKPLYIGTPFVERDVIRLQLNQLLNRSYISSTNGDDDRTHQGLNGMVRQLYKNGVSWFEQNPTIKLGQPLTQSQINNLSQDMIWPEARTLSNGKKVVVPFVYLTKATIATKVDKTTLQVVNGHIETDHFLVDGGEVIADRELYIQAYNTFINRNGTVSSNGTTKIKTGELHNLSGTISGRDTQLIANRLVNKTLVYQHTYQHGFSELGANFATILGIDSLKIDTAGETIIQGGLLDSQGVLKINAGGSIQILPVEIRQQHEQSGKEWTDSSSSLVNIQSKLSAVDLLSLVSKEVLYAEGAVLESQGILELLSTMGVVLKPATDSWSYSKSFEIKTSGAFGSKEKSAESESRAEIVRTLLKAGKDLIISTEFGPITIQAVNLESEGITKLLSKDTINFEAYLERHNYSKEESYDDGLAFRNAGKGFAKEYAYYSEFVNKGGLVLEAAKGIKIDVVGDPNNFDNTLALLKQSPDMAWIQAAEDYIQSTPELQLEWNKIKELNESWDYDVKGLTPAGMAILSLAVAVATGGAGLTLFAGTGPLTAALNAGFTSLVTNASGQLIAGNSLSDTLKNMTSRDSIKGLATAMVTAGVMNYVDTSLMGGFESDVSSSLQNGGFVDSVVPDFIGNADEIASIADQTVNSILYTAVQVNVESLIDGHGLTSVKDLDKVLVNSLAHAAVANIGKNVAEQISNAAKSANPISEATKYIYHAALGCGLGAASAAINGANRNDIANQCGSGALGGVVGEFIADRHVRPRLEQEIAVTKGKVERFSEQTLSEFERSNGIIDEKTYVENKVRELQELKAHGVNITKLVAGITVYAASGNVETGANAAGNAAEHNALFLIPLLIKAVSLASAAYTAYQIIDSIKTLRRLLKGELNGDPKTILIDLAIDLGIDLAVGKLKIFKKIEDIPFEELCRAVSQKLKDNNMGTLAEAISGLPHHLNLDASGNPTKINGSYSNGSTLREIPLDRNGVPHVRPDGMDDKTWDEYRDYVATLNGGKSDTSPERFQFYQENDWEFIDGHWQGSSKAIALKNSDISKTALKVGQPTNQKINTADYPDIKGSPTVAQLAARRQEKLEIQRELIAIKESGKQLTPEQEILLSQTRREVNRSSEILGEMAAKHYANQAKLGKPLATGPGAGNGSGRFDFIYVDEKSGAVTILEAKGHTSSSPALGSRKLGEESYQQGHPKYIEAIILEMEKHSKTDELLETIDILFRAQISGKLNYKVVHQHIASNGALGSINIVDYKQG</sequence>
<dbReference type="InterPro" id="IPR049762">
    <property type="entry name" value="PoNe_dom"/>
</dbReference>
<comment type="caution">
    <text evidence="3">The sequence shown here is derived from an EMBL/GenBank/DDBJ whole genome shotgun (WGS) entry which is preliminary data.</text>
</comment>
<evidence type="ECO:0000259" key="2">
    <source>
        <dbReference type="Pfam" id="PF04830"/>
    </source>
</evidence>
<organism evidence="3">
    <name type="scientific">Vibrio vulnificus</name>
    <dbReference type="NCBI Taxonomy" id="672"/>
    <lineage>
        <taxon>Bacteria</taxon>
        <taxon>Pseudomonadati</taxon>
        <taxon>Pseudomonadota</taxon>
        <taxon>Gammaproteobacteria</taxon>
        <taxon>Vibrionales</taxon>
        <taxon>Vibrionaceae</taxon>
        <taxon>Vibrio</taxon>
    </lineage>
</organism>
<dbReference type="Proteomes" id="UP000863257">
    <property type="component" value="Unassembled WGS sequence"/>
</dbReference>
<proteinExistence type="predicted"/>
<feature type="domain" description="DUF637" evidence="2">
    <location>
        <begin position="646"/>
        <end position="822"/>
    </location>
</feature>
<accession>A0A8H9TGF8</accession>
<dbReference type="EMBL" id="DACRBY010000018">
    <property type="protein sequence ID" value="HAS8541105.1"/>
    <property type="molecule type" value="Genomic_DNA"/>
</dbReference>
<gene>
    <name evidence="3" type="ORF">I7730_15095</name>
</gene>
<dbReference type="CDD" id="cd20739">
    <property type="entry name" value="PoNe_DUF637"/>
    <property type="match status" value="1"/>
</dbReference>
<evidence type="ECO:0000313" key="3">
    <source>
        <dbReference type="EMBL" id="HAS8541105.1"/>
    </source>
</evidence>
<evidence type="ECO:0000256" key="1">
    <source>
        <dbReference type="SAM" id="SignalP"/>
    </source>
</evidence>
<name>A0A8H9TGF8_VIBVL</name>
<protein>
    <recommendedName>
        <fullName evidence="2">DUF637 domain-containing protein</fullName>
    </recommendedName>
</protein>
<feature type="chain" id="PRO_5034262666" description="DUF637 domain-containing protein" evidence="1">
    <location>
        <begin position="32"/>
        <end position="1352"/>
    </location>
</feature>
<dbReference type="Pfam" id="PF04830">
    <property type="entry name" value="DUF637"/>
    <property type="match status" value="1"/>
</dbReference>
<reference evidence="3" key="1">
    <citation type="journal article" date="2018" name="Genome Biol.">
        <title>SKESA: strategic k-mer extension for scrupulous assemblies.</title>
        <authorList>
            <person name="Souvorov A."/>
            <person name="Agarwala R."/>
            <person name="Lipman D.J."/>
        </authorList>
    </citation>
    <scope>NUCLEOTIDE SEQUENCE</scope>
    <source>
        <strain evidence="3">BCW_3452</strain>
    </source>
</reference>